<dbReference type="WBParaSite" id="HPBE_0002625101-mRNA-1">
    <property type="protein sequence ID" value="HPBE_0002625101-mRNA-1"/>
    <property type="gene ID" value="HPBE_0002625101"/>
</dbReference>
<organism evidence="3 4">
    <name type="scientific">Heligmosomoides polygyrus</name>
    <name type="common">Parasitic roundworm</name>
    <dbReference type="NCBI Taxonomy" id="6339"/>
    <lineage>
        <taxon>Eukaryota</taxon>
        <taxon>Metazoa</taxon>
        <taxon>Ecdysozoa</taxon>
        <taxon>Nematoda</taxon>
        <taxon>Chromadorea</taxon>
        <taxon>Rhabditida</taxon>
        <taxon>Rhabditina</taxon>
        <taxon>Rhabditomorpha</taxon>
        <taxon>Strongyloidea</taxon>
        <taxon>Heligmosomidae</taxon>
        <taxon>Heligmosomoides</taxon>
    </lineage>
</organism>
<gene>
    <name evidence="2" type="ORF">HPBE_LOCUS26250</name>
</gene>
<feature type="compositionally biased region" description="Basic and acidic residues" evidence="1">
    <location>
        <begin position="84"/>
        <end position="93"/>
    </location>
</feature>
<keyword evidence="3" id="KW-1185">Reference proteome</keyword>
<accession>A0A3P8EQB2</accession>
<proteinExistence type="predicted"/>
<evidence type="ECO:0000313" key="2">
    <source>
        <dbReference type="EMBL" id="VDP56550.1"/>
    </source>
</evidence>
<reference evidence="2 3" key="1">
    <citation type="submission" date="2018-11" db="EMBL/GenBank/DDBJ databases">
        <authorList>
            <consortium name="Pathogen Informatics"/>
        </authorList>
    </citation>
    <scope>NUCLEOTIDE SEQUENCE [LARGE SCALE GENOMIC DNA]</scope>
</reference>
<feature type="region of interest" description="Disordered" evidence="1">
    <location>
        <begin position="1"/>
        <end position="114"/>
    </location>
</feature>
<accession>A0A183GU81</accession>
<evidence type="ECO:0000313" key="4">
    <source>
        <dbReference type="WBParaSite" id="HPBE_0002625101-mRNA-1"/>
    </source>
</evidence>
<dbReference type="EMBL" id="UZAH01039546">
    <property type="protein sequence ID" value="VDP56550.1"/>
    <property type="molecule type" value="Genomic_DNA"/>
</dbReference>
<sequence length="161" mass="17863">MILFSGATGTGDTKSDTAIEPSDADPSPAPLAPKKTESDKFLSPRKTKSDITQEISVVEQPAAPVKSSQARPDHEIARSILARLAEKHKERTEGTTSEELELGRSTGKTYPRGSLEVQKDSQQYREQMKRNQARQMELNFFADLCRFDPGARATARWSLAR</sequence>
<reference evidence="4" key="2">
    <citation type="submission" date="2019-09" db="UniProtKB">
        <authorList>
            <consortium name="WormBaseParasite"/>
        </authorList>
    </citation>
    <scope>IDENTIFICATION</scope>
</reference>
<evidence type="ECO:0000313" key="3">
    <source>
        <dbReference type="Proteomes" id="UP000050761"/>
    </source>
</evidence>
<name>A0A183GU81_HELPZ</name>
<dbReference type="Proteomes" id="UP000050761">
    <property type="component" value="Unassembled WGS sequence"/>
</dbReference>
<protein>
    <submittedName>
        <fullName evidence="2 4">Uncharacterized protein</fullName>
    </submittedName>
</protein>
<dbReference type="AlphaFoldDB" id="A0A183GU81"/>
<evidence type="ECO:0000256" key="1">
    <source>
        <dbReference type="SAM" id="MobiDB-lite"/>
    </source>
</evidence>
<feature type="compositionally biased region" description="Basic and acidic residues" evidence="1">
    <location>
        <begin position="34"/>
        <end position="51"/>
    </location>
</feature>